<protein>
    <submittedName>
        <fullName evidence="3">F-box/LRR-repeat protein 4 isoform X1</fullName>
    </submittedName>
</protein>
<name>A0ABM0JEQ5_APLCA</name>
<gene>
    <name evidence="3" type="primary">LOC101863723</name>
</gene>
<dbReference type="PANTHER" id="PTHR24413">
    <property type="entry name" value="SPECKLE-TYPE POZ PROTEIN"/>
    <property type="match status" value="1"/>
</dbReference>
<organism evidence="2 3">
    <name type="scientific">Aplysia californica</name>
    <name type="common">California sea hare</name>
    <dbReference type="NCBI Taxonomy" id="6500"/>
    <lineage>
        <taxon>Eukaryota</taxon>
        <taxon>Metazoa</taxon>
        <taxon>Spiralia</taxon>
        <taxon>Lophotrochozoa</taxon>
        <taxon>Mollusca</taxon>
        <taxon>Gastropoda</taxon>
        <taxon>Heterobranchia</taxon>
        <taxon>Euthyneura</taxon>
        <taxon>Tectipleura</taxon>
        <taxon>Aplysiida</taxon>
        <taxon>Aplysioidea</taxon>
        <taxon>Aplysiidae</taxon>
        <taxon>Aplysia</taxon>
    </lineage>
</organism>
<dbReference type="Proteomes" id="UP000694888">
    <property type="component" value="Unplaced"/>
</dbReference>
<dbReference type="PROSITE" id="PS50097">
    <property type="entry name" value="BTB"/>
    <property type="match status" value="1"/>
</dbReference>
<dbReference type="RefSeq" id="XP_005092040.1">
    <property type="nucleotide sequence ID" value="XM_005091983.3"/>
</dbReference>
<dbReference type="Pfam" id="PF25900">
    <property type="entry name" value="PAPPA"/>
    <property type="match status" value="1"/>
</dbReference>
<dbReference type="Gene3D" id="3.30.710.10">
    <property type="entry name" value="Potassium Channel Kv1.1, Chain A"/>
    <property type="match status" value="1"/>
</dbReference>
<dbReference type="Pfam" id="PF00651">
    <property type="entry name" value="BTB"/>
    <property type="match status" value="1"/>
</dbReference>
<keyword evidence="2" id="KW-1185">Reference proteome</keyword>
<evidence type="ECO:0000313" key="3">
    <source>
        <dbReference type="RefSeq" id="XP_005092040.1"/>
    </source>
</evidence>
<dbReference type="SUPFAM" id="SSF54695">
    <property type="entry name" value="POZ domain"/>
    <property type="match status" value="1"/>
</dbReference>
<feature type="domain" description="BTB" evidence="1">
    <location>
        <begin position="194"/>
        <end position="259"/>
    </location>
</feature>
<evidence type="ECO:0000259" key="1">
    <source>
        <dbReference type="PROSITE" id="PS50097"/>
    </source>
</evidence>
<evidence type="ECO:0000313" key="2">
    <source>
        <dbReference type="Proteomes" id="UP000694888"/>
    </source>
</evidence>
<proteinExistence type="predicted"/>
<reference evidence="3" key="1">
    <citation type="submission" date="2025-08" db="UniProtKB">
        <authorList>
            <consortium name="RefSeq"/>
        </authorList>
    </citation>
    <scope>IDENTIFICATION</scope>
</reference>
<dbReference type="InterPro" id="IPR058897">
    <property type="entry name" value="PAPPA_SD_C"/>
</dbReference>
<dbReference type="InterPro" id="IPR000210">
    <property type="entry name" value="BTB/POZ_dom"/>
</dbReference>
<dbReference type="CDD" id="cd14733">
    <property type="entry name" value="BACK"/>
    <property type="match status" value="1"/>
</dbReference>
<dbReference type="InterPro" id="IPR011333">
    <property type="entry name" value="SKP1/BTB/POZ_sf"/>
</dbReference>
<dbReference type="SMART" id="SM00225">
    <property type="entry name" value="BTB"/>
    <property type="match status" value="1"/>
</dbReference>
<accession>A0ABM0JEQ5</accession>
<sequence>MEDLDMYNQRYQAEGPPPYHPSAVKQWVKKVGKYSSQYNDSTWSANQVIGPPKVYPRHGDIHGSWASGTVDSNQFIEVEFDVLVRPTAVNIYETFNPGAVVAVKAQDPMGKWVPLWTASRPQTFTASRIFSPSLKDVVVKTNVLRIEIDCSAAATWCEIDAVELVGIRDGAVMPADDGSYFVEIGSLVNNKLHSDMKFEIDGKSVYAHKAILAARSKYFANMFKREKEKKCDLKLPDVSYKDILAVLQFIYTNRLPLDCSTETLVSICNAATTFELPDMKKAATYKVLESLCCSNVVHIYMGISKDRSLAELEAMCKKFMADNLKDMSKERSFESLPQSVIVEIVQIATAKMCINN</sequence>
<dbReference type="GeneID" id="101863723"/>